<dbReference type="Pfam" id="PF00581">
    <property type="entry name" value="Rhodanese"/>
    <property type="match status" value="2"/>
</dbReference>
<reference evidence="3" key="1">
    <citation type="journal article" date="2011" name="ISME J.">
        <title>The endosymbionts of the deep-sea tubeworms Riftia pachyptila and Tevnia jerichonana share an identical physiology as revealed by proteogenomic analyses.</title>
        <authorList>
            <person name="Gardebrecht A."/>
            <person name="Markert S."/>
            <person name="Felbeck H."/>
            <person name="Thuermer A."/>
            <person name="Albrecht D."/>
            <person name="Wollherr A."/>
            <person name="Kabisch J."/>
            <person name="Lehmann R."/>
            <person name="Daniel R."/>
            <person name="Liesegang H."/>
            <person name="Hecker M."/>
            <person name="Sievert S.M."/>
            <person name="Schweder T."/>
        </authorList>
    </citation>
    <scope>NUCLEOTIDE SEQUENCE [LARGE SCALE GENOMIC DNA]</scope>
</reference>
<dbReference type="PANTHER" id="PTHR43855">
    <property type="entry name" value="THIOSULFATE SULFURTRANSFERASE"/>
    <property type="match status" value="1"/>
</dbReference>
<dbReference type="GO" id="GO:0016740">
    <property type="term" value="F:transferase activity"/>
    <property type="evidence" value="ECO:0007669"/>
    <property type="project" value="UniProtKB-KW"/>
</dbReference>
<protein>
    <submittedName>
        <fullName evidence="3">Rhodanese family sulfurtransferase</fullName>
    </submittedName>
</protein>
<dbReference type="SMART" id="SM00450">
    <property type="entry name" value="RHOD"/>
    <property type="match status" value="2"/>
</dbReference>
<dbReference type="EMBL" id="AFOC01000076">
    <property type="protein sequence ID" value="EGV50552.1"/>
    <property type="molecule type" value="Genomic_DNA"/>
</dbReference>
<keyword evidence="4" id="KW-1185">Reference proteome</keyword>
<gene>
    <name evidence="3" type="primary">sseA</name>
    <name evidence="3" type="ORF">Rifp1Sym_cw00200</name>
</gene>
<dbReference type="PROSITE" id="PS50206">
    <property type="entry name" value="RHODANESE_3"/>
    <property type="match status" value="2"/>
</dbReference>
<dbReference type="InterPro" id="IPR036873">
    <property type="entry name" value="Rhodanese-like_dom_sf"/>
</dbReference>
<keyword evidence="1" id="KW-0677">Repeat</keyword>
<evidence type="ECO:0000313" key="4">
    <source>
        <dbReference type="Proteomes" id="UP000004491"/>
    </source>
</evidence>
<dbReference type="PANTHER" id="PTHR43855:SF1">
    <property type="entry name" value="THIOSULFATE SULFURTRANSFERASE"/>
    <property type="match status" value="1"/>
</dbReference>
<dbReference type="Gene3D" id="3.40.250.10">
    <property type="entry name" value="Rhodanese-like domain"/>
    <property type="match status" value="2"/>
</dbReference>
<dbReference type="CDD" id="cd01448">
    <property type="entry name" value="TST_Repeat_1"/>
    <property type="match status" value="1"/>
</dbReference>
<accession>G2DFR6</accession>
<evidence type="ECO:0000259" key="2">
    <source>
        <dbReference type="PROSITE" id="PS50206"/>
    </source>
</evidence>
<dbReference type="SUPFAM" id="SSF52821">
    <property type="entry name" value="Rhodanese/Cell cycle control phosphatase"/>
    <property type="match status" value="2"/>
</dbReference>
<comment type="caution">
    <text evidence="3">The sequence shown here is derived from an EMBL/GenBank/DDBJ whole genome shotgun (WGS) entry which is preliminary data.</text>
</comment>
<name>G2DFR6_9GAMM</name>
<feature type="domain" description="Rhodanese" evidence="2">
    <location>
        <begin position="53"/>
        <end position="161"/>
    </location>
</feature>
<dbReference type="InterPro" id="IPR051126">
    <property type="entry name" value="Thiosulfate_sulfurtransferase"/>
</dbReference>
<feature type="domain" description="Rhodanese" evidence="2">
    <location>
        <begin position="196"/>
        <end position="311"/>
    </location>
</feature>
<proteinExistence type="predicted"/>
<keyword evidence="3" id="KW-0808">Transferase</keyword>
<dbReference type="AlphaFoldDB" id="G2DFR6"/>
<evidence type="ECO:0000256" key="1">
    <source>
        <dbReference type="ARBA" id="ARBA00022737"/>
    </source>
</evidence>
<sequence>MVPLGVSSSLPPTQKKKTPMKIRLLTGLLLAFTLTPLFATPLVDAEWLNAHLKDENLVVLDLQDRNSYQRYHVPGAVNSNYGDWRQTSPKGTPQLMTPPARLEQLIGSLGIDNDSQVVLVVMGSGAGDMASATRIYWTFKALGHDQVSILDGGLINYANKRVYPLQKGLNQPKPKAFKAKLRTAFRPDSQTVKAALENGALAVDNRSRAEYLGIYRGGDKERPGSLPQAIHLAYDWLTVNGGGQFQSLDNLKKIYAAAGVPLQGKQINYCHTGHRAALGWFVSHELLGNEEAQLYDGSTAEWAKDANLPMEQKVQLEF</sequence>
<organism evidence="3 4">
    <name type="scientific">endosymbiont of Riftia pachyptila</name>
    <name type="common">vent Ph05</name>
    <dbReference type="NCBI Taxonomy" id="1048808"/>
    <lineage>
        <taxon>Bacteria</taxon>
        <taxon>Pseudomonadati</taxon>
        <taxon>Pseudomonadota</taxon>
        <taxon>Gammaproteobacteria</taxon>
        <taxon>sulfur-oxidizing symbionts</taxon>
    </lineage>
</organism>
<evidence type="ECO:0000313" key="3">
    <source>
        <dbReference type="EMBL" id="EGV50552.1"/>
    </source>
</evidence>
<dbReference type="Proteomes" id="UP000004491">
    <property type="component" value="Unassembled WGS sequence"/>
</dbReference>
<dbReference type="InterPro" id="IPR001763">
    <property type="entry name" value="Rhodanese-like_dom"/>
</dbReference>